<name>A0A098L8C0_9BACT</name>
<dbReference type="InterPro" id="IPR024956">
    <property type="entry name" value="tRNAHis_GuaTrfase_cat"/>
</dbReference>
<evidence type="ECO:0000313" key="3">
    <source>
        <dbReference type="Proteomes" id="UP000030185"/>
    </source>
</evidence>
<comment type="caution">
    <text evidence="2">The sequence shown here is derived from an EMBL/GenBank/DDBJ whole genome shotgun (WGS) entry which is preliminary data.</text>
</comment>
<sequence length="50" mass="5918">MRVYETAHDICVLPGIYMVARIDGRGFTRLTKEVHQFEAPFECKIQRLYD</sequence>
<dbReference type="EMBL" id="BBLT01000001">
    <property type="protein sequence ID" value="GAL82911.1"/>
    <property type="molecule type" value="Genomic_DNA"/>
</dbReference>
<keyword evidence="3" id="KW-1185">Reference proteome</keyword>
<gene>
    <name evidence="2" type="ORF">MYP_137</name>
</gene>
<accession>A0A098L8C0</accession>
<keyword evidence="2" id="KW-0808">Transferase</keyword>
<dbReference type="GO" id="GO:0000287">
    <property type="term" value="F:magnesium ion binding"/>
    <property type="evidence" value="ECO:0007669"/>
    <property type="project" value="InterPro"/>
</dbReference>
<dbReference type="eggNOG" id="COG4021">
    <property type="taxonomic scope" value="Bacteria"/>
</dbReference>
<dbReference type="Proteomes" id="UP000030185">
    <property type="component" value="Unassembled WGS sequence"/>
</dbReference>
<dbReference type="Gene3D" id="3.30.70.3000">
    <property type="match status" value="1"/>
</dbReference>
<dbReference type="InterPro" id="IPR038469">
    <property type="entry name" value="tRNAHis_GuaTrfase_Thg1_sf"/>
</dbReference>
<dbReference type="GO" id="GO:0006400">
    <property type="term" value="P:tRNA modification"/>
    <property type="evidence" value="ECO:0007669"/>
    <property type="project" value="InterPro"/>
</dbReference>
<dbReference type="STRING" id="153721.MYP_137"/>
<feature type="domain" description="tRNAHis guanylyltransferase catalytic" evidence="1">
    <location>
        <begin position="1"/>
        <end position="48"/>
    </location>
</feature>
<dbReference type="GO" id="GO:0008193">
    <property type="term" value="F:tRNA guanylyltransferase activity"/>
    <property type="evidence" value="ECO:0007669"/>
    <property type="project" value="InterPro"/>
</dbReference>
<keyword evidence="2" id="KW-0548">Nucleotidyltransferase</keyword>
<dbReference type="AlphaFoldDB" id="A0A098L8C0"/>
<proteinExistence type="predicted"/>
<evidence type="ECO:0000313" key="2">
    <source>
        <dbReference type="EMBL" id="GAL82911.1"/>
    </source>
</evidence>
<protein>
    <submittedName>
        <fullName evidence="2">tRNAHis guanylyltransferase family protein</fullName>
    </submittedName>
</protein>
<dbReference type="Pfam" id="PF04446">
    <property type="entry name" value="Thg1"/>
    <property type="match status" value="1"/>
</dbReference>
<evidence type="ECO:0000259" key="1">
    <source>
        <dbReference type="Pfam" id="PF04446"/>
    </source>
</evidence>
<organism evidence="2 3">
    <name type="scientific">Sporocytophaga myxococcoides</name>
    <dbReference type="NCBI Taxonomy" id="153721"/>
    <lineage>
        <taxon>Bacteria</taxon>
        <taxon>Pseudomonadati</taxon>
        <taxon>Bacteroidota</taxon>
        <taxon>Cytophagia</taxon>
        <taxon>Cytophagales</taxon>
        <taxon>Cytophagaceae</taxon>
        <taxon>Sporocytophaga</taxon>
    </lineage>
</organism>
<reference evidence="2 3" key="1">
    <citation type="submission" date="2014-09" db="EMBL/GenBank/DDBJ databases">
        <title>Sporocytophaga myxococcoides PG-01 genome sequencing.</title>
        <authorList>
            <person name="Liu L."/>
            <person name="Gao P.J."/>
            <person name="Chen G.J."/>
            <person name="Wang L.S."/>
        </authorList>
    </citation>
    <scope>NUCLEOTIDE SEQUENCE [LARGE SCALE GENOMIC DNA]</scope>
    <source>
        <strain evidence="2 3">PG-01</strain>
    </source>
</reference>